<dbReference type="RefSeq" id="YP_009153298.1">
    <property type="nucleotide sequence ID" value="NC_027402.1"/>
</dbReference>
<keyword evidence="2" id="KW-1185">Reference proteome</keyword>
<dbReference type="OrthoDB" id="30919at10239"/>
<name>G5DE97_9CAUD</name>
<dbReference type="KEGG" id="vg:24667476"/>
<protein>
    <submittedName>
        <fullName evidence="1">Uncharacterized protein</fullName>
    </submittedName>
</protein>
<sequence length="273" mass="30931">MFTVKRVIDGDRIITEHEKVRIGDRKSRVFREALKMLENERFDIVVDDDFLAVNPGLKRVAADVPDPITKHPSDYYSWVTRMQEDQKSGHLYLKQLFPNLVIPDLDDIELFNCNVRDFISYVLDDKGTAVLILDTGSRIPDAVDNICGEIVGYGTPPEKLGWYKPSPDSDMKIIIYTQEELQQVELESGPVMEFTDVQEQSQWVNGECVVTVLKGARPGDRSVDELIGAMCIEEESGYDPDNQISTGALYELFYKGDEVYVVNSHGKTTDALR</sequence>
<reference evidence="1 2" key="1">
    <citation type="journal article" date="2011" name="J. Virol.">
        <title>Complete Genome Sequence of Salmonella Bacteriophage SPN3US.</title>
        <authorList>
            <person name="Lee J.H."/>
            <person name="Shin H."/>
            <person name="Kim H."/>
            <person name="Ryu S."/>
        </authorList>
    </citation>
    <scope>NUCLEOTIDE SEQUENCE [LARGE SCALE GENOMIC DNA]</scope>
</reference>
<gene>
    <name evidence="1" type="ORF">SPN3US_0004</name>
</gene>
<evidence type="ECO:0000313" key="1">
    <source>
        <dbReference type="EMBL" id="AEP83837.1"/>
    </source>
</evidence>
<organism evidence="1 2">
    <name type="scientific">Salmonella phage SPN3US</name>
    <dbReference type="NCBI Taxonomy" id="1090134"/>
    <lineage>
        <taxon>Viruses</taxon>
        <taxon>Duplodnaviria</taxon>
        <taxon>Heunggongvirae</taxon>
        <taxon>Uroviricota</taxon>
        <taxon>Caudoviricetes</taxon>
        <taxon>Chimalliviridae</taxon>
        <taxon>Seoulvirus</taxon>
        <taxon>Seoulvirus SPN3US</taxon>
    </lineage>
</organism>
<dbReference type="GeneID" id="24667476"/>
<accession>G5DE97</accession>
<proteinExistence type="predicted"/>
<dbReference type="Proteomes" id="UP000008314">
    <property type="component" value="Segment"/>
</dbReference>
<evidence type="ECO:0000313" key="2">
    <source>
        <dbReference type="Proteomes" id="UP000008314"/>
    </source>
</evidence>
<dbReference type="EMBL" id="JN641803">
    <property type="protein sequence ID" value="AEP83837.1"/>
    <property type="molecule type" value="Genomic_DNA"/>
</dbReference>